<dbReference type="GO" id="GO:0009055">
    <property type="term" value="F:electron transfer activity"/>
    <property type="evidence" value="ECO:0007669"/>
    <property type="project" value="InterPro"/>
</dbReference>
<dbReference type="Proteomes" id="UP000199584">
    <property type="component" value="Unassembled WGS sequence"/>
</dbReference>
<comment type="similarity">
    <text evidence="1">Belongs to the ETF alpha-subunit/FixB family.</text>
</comment>
<dbReference type="InterPro" id="IPR014730">
    <property type="entry name" value="ETF_a/b_N"/>
</dbReference>
<feature type="binding site" evidence="6">
    <location>
        <position position="298"/>
    </location>
    <ligand>
        <name>FAD</name>
        <dbReference type="ChEBI" id="CHEBI:57692"/>
    </ligand>
</feature>
<dbReference type="STRING" id="39060.SAMN05660706_10542"/>
<keyword evidence="10" id="KW-1185">Reference proteome</keyword>
<dbReference type="InterPro" id="IPR001308">
    <property type="entry name" value="ETF_a/FixB"/>
</dbReference>
<keyword evidence="2" id="KW-0813">Transport</keyword>
<evidence type="ECO:0000313" key="10">
    <source>
        <dbReference type="Proteomes" id="UP000199584"/>
    </source>
</evidence>
<feature type="binding site" evidence="6">
    <location>
        <begin position="277"/>
        <end position="284"/>
    </location>
    <ligand>
        <name>FAD</name>
        <dbReference type="ChEBI" id="CHEBI:57692"/>
    </ligand>
</feature>
<dbReference type="InterPro" id="IPR018206">
    <property type="entry name" value="ETF_asu_C_CS"/>
</dbReference>
<comment type="cofactor">
    <cofactor evidence="6">
        <name>FAD</name>
        <dbReference type="ChEBI" id="CHEBI:57692"/>
    </cofactor>
    <text evidence="6">Binds 1 FAD per dimer.</text>
</comment>
<dbReference type="RefSeq" id="WP_092482221.1">
    <property type="nucleotide sequence ID" value="NZ_FOYM01000005.1"/>
</dbReference>
<accession>A0A1I6D498</accession>
<dbReference type="GO" id="GO:0033539">
    <property type="term" value="P:fatty acid beta-oxidation using acyl-CoA dehydrogenase"/>
    <property type="evidence" value="ECO:0007669"/>
    <property type="project" value="TreeGrafter"/>
</dbReference>
<feature type="binding site" evidence="6">
    <location>
        <begin position="246"/>
        <end position="247"/>
    </location>
    <ligand>
        <name>FAD</name>
        <dbReference type="ChEBI" id="CHEBI:57692"/>
    </ligand>
</feature>
<evidence type="ECO:0000259" key="8">
    <source>
        <dbReference type="SMART" id="SM00893"/>
    </source>
</evidence>
<feature type="region of interest" description="Disordered" evidence="7">
    <location>
        <begin position="155"/>
        <end position="177"/>
    </location>
</feature>
<dbReference type="SMART" id="SM00893">
    <property type="entry name" value="ETF"/>
    <property type="match status" value="1"/>
</dbReference>
<dbReference type="Pfam" id="PF01012">
    <property type="entry name" value="ETF"/>
    <property type="match status" value="1"/>
</dbReference>
<dbReference type="InterPro" id="IPR014729">
    <property type="entry name" value="Rossmann-like_a/b/a_fold"/>
</dbReference>
<protein>
    <submittedName>
        <fullName evidence="9">Electron transfer flavoprotein alpha subunit apoprotein</fullName>
    </submittedName>
</protein>
<gene>
    <name evidence="9" type="ORF">SAMN05660706_10542</name>
</gene>
<evidence type="ECO:0000256" key="3">
    <source>
        <dbReference type="ARBA" id="ARBA00022630"/>
    </source>
</evidence>
<feature type="domain" description="Electron transfer flavoprotein alpha/beta-subunit N-terminal" evidence="8">
    <location>
        <begin position="9"/>
        <end position="195"/>
    </location>
</feature>
<dbReference type="AlphaFoldDB" id="A0A1I6D498"/>
<dbReference type="OrthoDB" id="9770286at2"/>
<dbReference type="PIRSF" id="PIRSF000089">
    <property type="entry name" value="Electra_flavoP_a"/>
    <property type="match status" value="1"/>
</dbReference>
<sequence length="335" mass="36077">MNTQAYKGVMVIAELVDNQIHQTTYELLNWGRGLADKLGCDLSCAVLGSDVRGLNEIIYRGADKVYNVNSPSLEKFLAKPFTSALTRLIAEEKPEIIVAAATTTGRTIMPMAAAELGTGLTADCTVLDIDPEEKILLQTRPAIGGNIMATIKTPRHRPQMATVRPRSTRQAGRDSSRRGEIIEKKYEPVLFSTSEKFIEFIIDTTQNVNIQDADIVVAGGKGLKNRDGFKLVEELAGVLGAGVGASREAVDLGWVSYPHQIGLSGKTVAPKLYVAVGISGKIQHLAGMQTAEFVVAINNDPDAQIFKVADVGIVGDAWEVVPEFVDAIKKIKACA</sequence>
<dbReference type="CDD" id="cd01715">
    <property type="entry name" value="ETF_alpha"/>
    <property type="match status" value="1"/>
</dbReference>
<dbReference type="EMBL" id="FOYM01000005">
    <property type="protein sequence ID" value="SFR00210.1"/>
    <property type="molecule type" value="Genomic_DNA"/>
</dbReference>
<dbReference type="GO" id="GO:0050660">
    <property type="term" value="F:flavin adenine dinucleotide binding"/>
    <property type="evidence" value="ECO:0007669"/>
    <property type="project" value="InterPro"/>
</dbReference>
<keyword evidence="4 6" id="KW-0274">FAD</keyword>
<dbReference type="InterPro" id="IPR033947">
    <property type="entry name" value="ETF_alpha_N"/>
</dbReference>
<feature type="binding site" evidence="6">
    <location>
        <begin position="260"/>
        <end position="264"/>
    </location>
    <ligand>
        <name>FAD</name>
        <dbReference type="ChEBI" id="CHEBI:57692"/>
    </ligand>
</feature>
<evidence type="ECO:0000256" key="7">
    <source>
        <dbReference type="SAM" id="MobiDB-lite"/>
    </source>
</evidence>
<dbReference type="PROSITE" id="PS00696">
    <property type="entry name" value="ETF_ALPHA"/>
    <property type="match status" value="1"/>
</dbReference>
<reference evidence="10" key="1">
    <citation type="submission" date="2016-10" db="EMBL/GenBank/DDBJ databases">
        <authorList>
            <person name="Varghese N."/>
            <person name="Submissions S."/>
        </authorList>
    </citation>
    <scope>NUCLEOTIDE SEQUENCE [LARGE SCALE GENOMIC DNA]</scope>
    <source>
        <strain evidence="10">DSM 3669</strain>
    </source>
</reference>
<evidence type="ECO:0000256" key="6">
    <source>
        <dbReference type="PIRSR" id="PIRSR000089-1"/>
    </source>
</evidence>
<dbReference type="InterPro" id="IPR014731">
    <property type="entry name" value="ETF_asu_C"/>
</dbReference>
<dbReference type="PANTHER" id="PTHR43153:SF1">
    <property type="entry name" value="ELECTRON TRANSFER FLAVOPROTEIN SUBUNIT ALPHA, MITOCHONDRIAL"/>
    <property type="match status" value="1"/>
</dbReference>
<organism evidence="9 10">
    <name type="scientific">Desulfoscipio geothermicus DSM 3669</name>
    <dbReference type="NCBI Taxonomy" id="1121426"/>
    <lineage>
        <taxon>Bacteria</taxon>
        <taxon>Bacillati</taxon>
        <taxon>Bacillota</taxon>
        <taxon>Clostridia</taxon>
        <taxon>Eubacteriales</taxon>
        <taxon>Desulfallaceae</taxon>
        <taxon>Desulfoscipio</taxon>
    </lineage>
</organism>
<dbReference type="Pfam" id="PF00766">
    <property type="entry name" value="ETF_alpha"/>
    <property type="match status" value="1"/>
</dbReference>
<dbReference type="Gene3D" id="3.40.50.620">
    <property type="entry name" value="HUPs"/>
    <property type="match status" value="1"/>
</dbReference>
<dbReference type="SUPFAM" id="SSF52402">
    <property type="entry name" value="Adenine nucleotide alpha hydrolases-like"/>
    <property type="match status" value="1"/>
</dbReference>
<evidence type="ECO:0000256" key="1">
    <source>
        <dbReference type="ARBA" id="ARBA00005817"/>
    </source>
</evidence>
<evidence type="ECO:0000256" key="2">
    <source>
        <dbReference type="ARBA" id="ARBA00022448"/>
    </source>
</evidence>
<proteinExistence type="inferred from homology"/>
<evidence type="ECO:0000313" key="9">
    <source>
        <dbReference type="EMBL" id="SFR00210.1"/>
    </source>
</evidence>
<dbReference type="InterPro" id="IPR029035">
    <property type="entry name" value="DHS-like_NAD/FAD-binding_dom"/>
</dbReference>
<evidence type="ECO:0000256" key="5">
    <source>
        <dbReference type="ARBA" id="ARBA00022982"/>
    </source>
</evidence>
<name>A0A1I6D498_9FIRM</name>
<dbReference type="SUPFAM" id="SSF52467">
    <property type="entry name" value="DHS-like NAD/FAD-binding domain"/>
    <property type="match status" value="1"/>
</dbReference>
<dbReference type="PANTHER" id="PTHR43153">
    <property type="entry name" value="ELECTRON TRANSFER FLAVOPROTEIN ALPHA"/>
    <property type="match status" value="1"/>
</dbReference>
<keyword evidence="3" id="KW-0285">Flavoprotein</keyword>
<keyword evidence="5" id="KW-0249">Electron transport</keyword>
<evidence type="ECO:0000256" key="4">
    <source>
        <dbReference type="ARBA" id="ARBA00022827"/>
    </source>
</evidence>
<dbReference type="Gene3D" id="3.40.50.1220">
    <property type="entry name" value="TPP-binding domain"/>
    <property type="match status" value="1"/>
</dbReference>